<dbReference type="EMBL" id="CP128986">
    <property type="protein sequence ID" value="WOC12323.1"/>
    <property type="molecule type" value="Genomic_DNA"/>
</dbReference>
<keyword evidence="1" id="KW-0812">Transmembrane</keyword>
<reference evidence="2" key="1">
    <citation type="submission" date="2023-06" db="EMBL/GenBank/DDBJ databases">
        <title>Gordonia sp. nov. and Pseudochrobactrum sp. nov., two species isolated from the burying beetle Nicrophorus vespilloides.</title>
        <authorList>
            <person name="Poehlein A."/>
            <person name="Guzman J."/>
            <person name="Daniel R."/>
            <person name="Vilcinskas A."/>
        </authorList>
    </citation>
    <scope>NUCLEOTIDE SEQUENCE</scope>
    <source>
        <strain evidence="2">MP11Mi</strain>
    </source>
</reference>
<sequence length="218" mass="22982">MNISRIVAGVTALLGLLGLGLTMLPLISISVSGRLLNLLGDQDFVMYLLFGENTSLTEYWDRTCDLYKANCTGSGAAQMDVTGYDVIASGYAAGALIPIVLAFGVAVGALYAWRGRDWRIFTFLSLATASALFVLLFTWLHPSVAISGTGELGQFDSGATTEATGSEATLSIGAGLYLPAVVLTVMFALTTWQAVAASNVVRRIRPRVVHLPMAPTAG</sequence>
<keyword evidence="1" id="KW-0472">Membrane</keyword>
<gene>
    <name evidence="2" type="ORF">MP11Mi_14080</name>
</gene>
<dbReference type="AlphaFoldDB" id="A0AA97GTR3"/>
<evidence type="ECO:0000256" key="1">
    <source>
        <dbReference type="SAM" id="Phobius"/>
    </source>
</evidence>
<feature type="transmembrane region" description="Helical" evidence="1">
    <location>
        <begin position="7"/>
        <end position="29"/>
    </location>
</feature>
<organism evidence="2">
    <name type="scientific">Gordonia sp. MP11Mi</name>
    <dbReference type="NCBI Taxonomy" id="3022769"/>
    <lineage>
        <taxon>Bacteria</taxon>
        <taxon>Bacillati</taxon>
        <taxon>Actinomycetota</taxon>
        <taxon>Actinomycetes</taxon>
        <taxon>Mycobacteriales</taxon>
        <taxon>Gordoniaceae</taxon>
        <taxon>Gordonia</taxon>
    </lineage>
</organism>
<protein>
    <submittedName>
        <fullName evidence="2">Uncharacterized protein</fullName>
    </submittedName>
</protein>
<feature type="transmembrane region" description="Helical" evidence="1">
    <location>
        <begin position="91"/>
        <end position="113"/>
    </location>
</feature>
<evidence type="ECO:0000313" key="2">
    <source>
        <dbReference type="EMBL" id="WOC12323.1"/>
    </source>
</evidence>
<keyword evidence="1" id="KW-1133">Transmembrane helix</keyword>
<feature type="transmembrane region" description="Helical" evidence="1">
    <location>
        <begin position="176"/>
        <end position="197"/>
    </location>
</feature>
<proteinExistence type="predicted"/>
<accession>A0AA97GTR3</accession>
<dbReference type="RefSeq" id="WP_420041566.1">
    <property type="nucleotide sequence ID" value="NZ_CP128986.1"/>
</dbReference>
<feature type="transmembrane region" description="Helical" evidence="1">
    <location>
        <begin position="120"/>
        <end position="140"/>
    </location>
</feature>
<name>A0AA97GTR3_9ACTN</name>